<evidence type="ECO:0000259" key="7">
    <source>
        <dbReference type="PROSITE" id="PS50110"/>
    </source>
</evidence>
<dbReference type="RefSeq" id="WP_122981868.1">
    <property type="nucleotide sequence ID" value="NZ_BOMX01000123.1"/>
</dbReference>
<accession>A0A561WSK5</accession>
<keyword evidence="9" id="KW-1185">Reference proteome</keyword>
<dbReference type="SUPFAM" id="SSF52172">
    <property type="entry name" value="CheY-like"/>
    <property type="match status" value="1"/>
</dbReference>
<dbReference type="InterPro" id="IPR011006">
    <property type="entry name" value="CheY-like_superfamily"/>
</dbReference>
<evidence type="ECO:0000256" key="6">
    <source>
        <dbReference type="PROSITE-ProRule" id="PRU00169"/>
    </source>
</evidence>
<evidence type="ECO:0000313" key="8">
    <source>
        <dbReference type="EMBL" id="TWG26826.1"/>
    </source>
</evidence>
<organism evidence="8 9">
    <name type="scientific">Actinoplanes teichomyceticus</name>
    <dbReference type="NCBI Taxonomy" id="1867"/>
    <lineage>
        <taxon>Bacteria</taxon>
        <taxon>Bacillati</taxon>
        <taxon>Actinomycetota</taxon>
        <taxon>Actinomycetes</taxon>
        <taxon>Micromonosporales</taxon>
        <taxon>Micromonosporaceae</taxon>
        <taxon>Actinoplanes</taxon>
    </lineage>
</organism>
<dbReference type="InterPro" id="IPR039420">
    <property type="entry name" value="WalR-like"/>
</dbReference>
<sequence>MFTVLIADDEVDHRDLLAFALRRTGYQVVTAADASGALNELAHGGIDAALIDVRMPGVSGIDLCRRIRDDPALESLPILVISADPHRGQVTAALHAGADDYLTKPFARNELLARLGDLLHRPGAGAARSAGACRAALAAARHAVAQPAPRARHEESDLRRTA</sequence>
<evidence type="ECO:0000256" key="2">
    <source>
        <dbReference type="ARBA" id="ARBA00023012"/>
    </source>
</evidence>
<dbReference type="PANTHER" id="PTHR48111">
    <property type="entry name" value="REGULATOR OF RPOS"/>
    <property type="match status" value="1"/>
</dbReference>
<evidence type="ECO:0000256" key="4">
    <source>
        <dbReference type="ARBA" id="ARBA00023125"/>
    </source>
</evidence>
<dbReference type="EMBL" id="VIWY01000001">
    <property type="protein sequence ID" value="TWG26826.1"/>
    <property type="molecule type" value="Genomic_DNA"/>
</dbReference>
<proteinExistence type="predicted"/>
<dbReference type="GO" id="GO:0032993">
    <property type="term" value="C:protein-DNA complex"/>
    <property type="evidence" value="ECO:0007669"/>
    <property type="project" value="TreeGrafter"/>
</dbReference>
<evidence type="ECO:0000256" key="1">
    <source>
        <dbReference type="ARBA" id="ARBA00022553"/>
    </source>
</evidence>
<dbReference type="PANTHER" id="PTHR48111:SF1">
    <property type="entry name" value="TWO-COMPONENT RESPONSE REGULATOR ORR33"/>
    <property type="match status" value="1"/>
</dbReference>
<feature type="modified residue" description="4-aspartylphosphate" evidence="6">
    <location>
        <position position="52"/>
    </location>
</feature>
<gene>
    <name evidence="8" type="ORF">FHX34_1011826</name>
</gene>
<keyword evidence="5" id="KW-0804">Transcription</keyword>
<dbReference type="GO" id="GO:0005829">
    <property type="term" value="C:cytosol"/>
    <property type="evidence" value="ECO:0007669"/>
    <property type="project" value="TreeGrafter"/>
</dbReference>
<dbReference type="SMART" id="SM00448">
    <property type="entry name" value="REC"/>
    <property type="match status" value="1"/>
</dbReference>
<protein>
    <submittedName>
        <fullName evidence="8">Response regulator receiver domain-containing protein</fullName>
    </submittedName>
</protein>
<dbReference type="OrthoDB" id="3197131at2"/>
<evidence type="ECO:0000256" key="3">
    <source>
        <dbReference type="ARBA" id="ARBA00023015"/>
    </source>
</evidence>
<dbReference type="Gene3D" id="3.40.50.2300">
    <property type="match status" value="1"/>
</dbReference>
<dbReference type="GO" id="GO:0006355">
    <property type="term" value="P:regulation of DNA-templated transcription"/>
    <property type="evidence" value="ECO:0007669"/>
    <property type="project" value="TreeGrafter"/>
</dbReference>
<keyword evidence="2" id="KW-0902">Two-component regulatory system</keyword>
<feature type="domain" description="Response regulatory" evidence="7">
    <location>
        <begin position="3"/>
        <end position="119"/>
    </location>
</feature>
<dbReference type="InterPro" id="IPR001789">
    <property type="entry name" value="Sig_transdc_resp-reg_receiver"/>
</dbReference>
<dbReference type="GO" id="GO:0000156">
    <property type="term" value="F:phosphorelay response regulator activity"/>
    <property type="evidence" value="ECO:0007669"/>
    <property type="project" value="TreeGrafter"/>
</dbReference>
<dbReference type="AlphaFoldDB" id="A0A561WSK5"/>
<dbReference type="GO" id="GO:0000976">
    <property type="term" value="F:transcription cis-regulatory region binding"/>
    <property type="evidence" value="ECO:0007669"/>
    <property type="project" value="TreeGrafter"/>
</dbReference>
<keyword evidence="3" id="KW-0805">Transcription regulation</keyword>
<evidence type="ECO:0000256" key="5">
    <source>
        <dbReference type="ARBA" id="ARBA00023163"/>
    </source>
</evidence>
<evidence type="ECO:0000313" key="9">
    <source>
        <dbReference type="Proteomes" id="UP000320239"/>
    </source>
</evidence>
<keyword evidence="1 6" id="KW-0597">Phosphoprotein</keyword>
<comment type="caution">
    <text evidence="8">The sequence shown here is derived from an EMBL/GenBank/DDBJ whole genome shotgun (WGS) entry which is preliminary data.</text>
</comment>
<reference evidence="8 9" key="1">
    <citation type="submission" date="2019-06" db="EMBL/GenBank/DDBJ databases">
        <title>Sequencing the genomes of 1000 actinobacteria strains.</title>
        <authorList>
            <person name="Klenk H.-P."/>
        </authorList>
    </citation>
    <scope>NUCLEOTIDE SEQUENCE [LARGE SCALE GENOMIC DNA]</scope>
    <source>
        <strain evidence="8 9">DSM 43866</strain>
    </source>
</reference>
<keyword evidence="4" id="KW-0238">DNA-binding</keyword>
<name>A0A561WSK5_ACTTI</name>
<dbReference type="PROSITE" id="PS50110">
    <property type="entry name" value="RESPONSE_REGULATORY"/>
    <property type="match status" value="1"/>
</dbReference>
<dbReference type="Pfam" id="PF00072">
    <property type="entry name" value="Response_reg"/>
    <property type="match status" value="1"/>
</dbReference>
<dbReference type="Proteomes" id="UP000320239">
    <property type="component" value="Unassembled WGS sequence"/>
</dbReference>